<dbReference type="InterPro" id="IPR053745">
    <property type="entry name" value="Viral_Tail_Comp_sf"/>
</dbReference>
<dbReference type="Pfam" id="PF11367">
    <property type="entry name" value="Tail_completion_gp17"/>
    <property type="match status" value="1"/>
</dbReference>
<dbReference type="AlphaFoldDB" id="A0AAE2VWM9"/>
<reference evidence="1 2" key="1">
    <citation type="submission" date="2021-01" db="EMBL/GenBank/DDBJ databases">
        <title>Diatom-associated Roseobacters Show Island Model of Population Structure.</title>
        <authorList>
            <person name="Qu L."/>
            <person name="Feng X."/>
            <person name="Chen Y."/>
            <person name="Li L."/>
            <person name="Wang X."/>
            <person name="Hu Z."/>
            <person name="Wang H."/>
            <person name="Luo H."/>
        </authorList>
    </citation>
    <scope>NUCLEOTIDE SEQUENCE [LARGE SCALE GENOMIC DNA]</scope>
    <source>
        <strain evidence="1 2">TR60-84</strain>
    </source>
</reference>
<dbReference type="RefSeq" id="WP_203241432.1">
    <property type="nucleotide sequence ID" value="NZ_JAFBRH010000001.1"/>
</dbReference>
<protein>
    <submittedName>
        <fullName evidence="1">DUF3168 domain-containing protein</fullName>
    </submittedName>
</protein>
<dbReference type="InterPro" id="IPR021508">
    <property type="entry name" value="Gp17-like"/>
</dbReference>
<evidence type="ECO:0000313" key="1">
    <source>
        <dbReference type="EMBL" id="MBM1712908.1"/>
    </source>
</evidence>
<organism evidence="1 2">
    <name type="scientific">Sulfitobacter geojensis</name>
    <dbReference type="NCBI Taxonomy" id="1342299"/>
    <lineage>
        <taxon>Bacteria</taxon>
        <taxon>Pseudomonadati</taxon>
        <taxon>Pseudomonadota</taxon>
        <taxon>Alphaproteobacteria</taxon>
        <taxon>Rhodobacterales</taxon>
        <taxon>Roseobacteraceae</taxon>
        <taxon>Sulfitobacter</taxon>
    </lineage>
</organism>
<dbReference type="Proteomes" id="UP000732193">
    <property type="component" value="Unassembled WGS sequence"/>
</dbReference>
<accession>A0AAE2VWM9</accession>
<sequence>MSFAMSGPLQRAVYDALSADSVLGMIVGSAIYDAVPTGTLPSIYVRLGSEEVKDASDGSGAGAVHRFTVSVITSSPGFAQAKEAAAAISDALHNGNFTLSRGRLVSLRFERAKASRVEAAATRQIDLRFAARVQDN</sequence>
<evidence type="ECO:0000313" key="2">
    <source>
        <dbReference type="Proteomes" id="UP000732193"/>
    </source>
</evidence>
<gene>
    <name evidence="1" type="ORF">JQV55_04980</name>
</gene>
<dbReference type="Gene3D" id="3.30.2000.30">
    <property type="match status" value="1"/>
</dbReference>
<proteinExistence type="predicted"/>
<keyword evidence="2" id="KW-1185">Reference proteome</keyword>
<dbReference type="EMBL" id="JAFBRM010000001">
    <property type="protein sequence ID" value="MBM1712908.1"/>
    <property type="molecule type" value="Genomic_DNA"/>
</dbReference>
<name>A0AAE2VWM9_9RHOB</name>
<comment type="caution">
    <text evidence="1">The sequence shown here is derived from an EMBL/GenBank/DDBJ whole genome shotgun (WGS) entry which is preliminary data.</text>
</comment>